<dbReference type="Proteomes" id="UP000308149">
    <property type="component" value="Chromosome"/>
</dbReference>
<name>A0A5B7ZNI0_9GAMM</name>
<evidence type="ECO:0000313" key="2">
    <source>
        <dbReference type="Proteomes" id="UP000308149"/>
    </source>
</evidence>
<accession>A0A5B7ZNI0</accession>
<dbReference type="KEGG" id="thes:FHQ07_03905"/>
<keyword evidence="2" id="KW-1185">Reference proteome</keyword>
<proteinExistence type="predicted"/>
<sequence>MQEHTLLSRFKGQVSNELIRLCGNGVAAAHIDADMARATLGNEVFTSDFTQVVPHLECKVTESCTRVVERSTAHNHSIYAAVIADADNVECV</sequence>
<evidence type="ECO:0000313" key="1">
    <source>
        <dbReference type="EMBL" id="QDA56518.1"/>
    </source>
</evidence>
<protein>
    <submittedName>
        <fullName evidence="1">Uncharacterized protein</fullName>
    </submittedName>
</protein>
<gene>
    <name evidence="1" type="ORF">FHQ07_03905</name>
</gene>
<organism evidence="1 2">
    <name type="scientific">Thermomonas aquatica</name>
    <dbReference type="NCBI Taxonomy" id="2202149"/>
    <lineage>
        <taxon>Bacteria</taxon>
        <taxon>Pseudomonadati</taxon>
        <taxon>Pseudomonadota</taxon>
        <taxon>Gammaproteobacteria</taxon>
        <taxon>Lysobacterales</taxon>
        <taxon>Lysobacteraceae</taxon>
        <taxon>Thermomonas</taxon>
    </lineage>
</organism>
<dbReference type="EMBL" id="CP040871">
    <property type="protein sequence ID" value="QDA56518.1"/>
    <property type="molecule type" value="Genomic_DNA"/>
</dbReference>
<dbReference type="AlphaFoldDB" id="A0A5B7ZNI0"/>
<reference evidence="1 2" key="1">
    <citation type="submission" date="2019-06" db="EMBL/GenBank/DDBJ databases">
        <title>Thermomonas aquatica sp. nov., isolated from an industrial wastewater treatment plant.</title>
        <authorList>
            <person name="Jeon J.H."/>
            <person name="Park D.-S."/>
        </authorList>
    </citation>
    <scope>NUCLEOTIDE SEQUENCE [LARGE SCALE GENOMIC DNA]</scope>
    <source>
        <strain evidence="1 2">SY21</strain>
    </source>
</reference>
<dbReference type="RefSeq" id="WP_139715455.1">
    <property type="nucleotide sequence ID" value="NZ_CP040871.1"/>
</dbReference>